<sequence length="628" mass="73545">MVEEQLEIEVREIFECVKDKKNFLLSGGAGSGKTYSLVQVIRKAIKDNPLAKISCVTYTNAAVKEIEERVNHPNLWVSTIHDFLWDNIKNYQRDLKKALISLLNDEESSIISPDGAVEMSYFNNLKEGIQYKEYNRIKEGIISHDEMLVLANVMFKNHSLLCDILKDKYQFIFIDEYQDTSPLVVEIFLDHLRKSKKENIVGFFGDSMQSIYDGGIGDLNKYIESGFITEIRKKQNRRNPKLVIELANKLRLDGLVQEPSIDPKAPNMVNGGIKQGNIKFLYSENINLEEIKQTVHFMGWDFNNPKQTKELYLTHNLIASKAGFPNLMEIYDKDPIIGLKNEIKAKIKKNDILIDESSSFDQIVDLVALKNRQRQLKKDLITQDLELNALYNRLKDKPYSEVKNIYLDKEALIDDKKQDEEDENKKGSKRDPLIKHLFKIQSIVHLYNEKRYNEFIGKTEYAITSVGKKKEISEIISEIHKFSSKTIEEVIDYSDSKLICRKDDKYNRFIQENDYVFNRVKEVEYREFQNLFYYLEGYTPFSTQHKIKGAEFENVFVILDNGKWNNFNFEYLFCDRSDKESIYFRTKKIFYVCCTRARDNLILFFHNPNETIINQAKNLFGEVNVHKI</sequence>
<accession>A0ACC7P523</accession>
<evidence type="ECO:0000313" key="2">
    <source>
        <dbReference type="Proteomes" id="UP001631969"/>
    </source>
</evidence>
<evidence type="ECO:0000313" key="1">
    <source>
        <dbReference type="EMBL" id="MFM9329412.1"/>
    </source>
</evidence>
<keyword evidence="2" id="KW-1185">Reference proteome</keyword>
<dbReference type="EMBL" id="JBJURJ010000008">
    <property type="protein sequence ID" value="MFM9329412.1"/>
    <property type="molecule type" value="Genomic_DNA"/>
</dbReference>
<name>A0ACC7P523_9BACL</name>
<protein>
    <submittedName>
        <fullName evidence="1">UvrD-helicase domain-containing protein</fullName>
    </submittedName>
</protein>
<comment type="caution">
    <text evidence="1">The sequence shown here is derived from an EMBL/GenBank/DDBJ whole genome shotgun (WGS) entry which is preliminary data.</text>
</comment>
<reference evidence="1" key="1">
    <citation type="submission" date="2024-12" db="EMBL/GenBank/DDBJ databases">
        <authorList>
            <person name="Wu N."/>
        </authorList>
    </citation>
    <scope>NUCLEOTIDE SEQUENCE</scope>
    <source>
        <strain evidence="1">P15</strain>
    </source>
</reference>
<dbReference type="Proteomes" id="UP001631969">
    <property type="component" value="Unassembled WGS sequence"/>
</dbReference>
<gene>
    <name evidence="1" type="ORF">ACI1P1_14055</name>
</gene>
<organism evidence="1 2">
    <name type="scientific">Paenibacillus mesotrionivorans</name>
    <dbReference type="NCBI Taxonomy" id="3160968"/>
    <lineage>
        <taxon>Bacteria</taxon>
        <taxon>Bacillati</taxon>
        <taxon>Bacillota</taxon>
        <taxon>Bacilli</taxon>
        <taxon>Bacillales</taxon>
        <taxon>Paenibacillaceae</taxon>
        <taxon>Paenibacillus</taxon>
    </lineage>
</organism>
<proteinExistence type="predicted"/>